<feature type="transmembrane region" description="Helical" evidence="7">
    <location>
        <begin position="789"/>
        <end position="811"/>
    </location>
</feature>
<feature type="transmembrane region" description="Helical" evidence="7">
    <location>
        <begin position="581"/>
        <end position="600"/>
    </location>
</feature>
<dbReference type="Pfam" id="PF00520">
    <property type="entry name" value="Ion_trans"/>
    <property type="match status" value="1"/>
</dbReference>
<evidence type="ECO:0000256" key="6">
    <source>
        <dbReference type="SAM" id="MobiDB-lite"/>
    </source>
</evidence>
<protein>
    <recommendedName>
        <fullName evidence="8">Ion transport domain-containing protein</fullName>
    </recommendedName>
</protein>
<feature type="compositionally biased region" description="Basic and acidic residues" evidence="6">
    <location>
        <begin position="10"/>
        <end position="23"/>
    </location>
</feature>
<dbReference type="GO" id="GO:0005886">
    <property type="term" value="C:plasma membrane"/>
    <property type="evidence" value="ECO:0007669"/>
    <property type="project" value="TreeGrafter"/>
</dbReference>
<feature type="region of interest" description="Disordered" evidence="6">
    <location>
        <begin position="1"/>
        <end position="37"/>
    </location>
</feature>
<proteinExistence type="predicted"/>
<dbReference type="EMBL" id="JAQMWT010000376">
    <property type="protein sequence ID" value="KAJ8602573.1"/>
    <property type="molecule type" value="Genomic_DNA"/>
</dbReference>
<feature type="transmembrane region" description="Helical" evidence="7">
    <location>
        <begin position="607"/>
        <end position="624"/>
    </location>
</feature>
<evidence type="ECO:0000256" key="1">
    <source>
        <dbReference type="ARBA" id="ARBA00004141"/>
    </source>
</evidence>
<accession>A0AAD7UCT9</accession>
<gene>
    <name evidence="9" type="ORF">CTAYLR_008768</name>
</gene>
<dbReference type="InterPro" id="IPR036770">
    <property type="entry name" value="Ankyrin_rpt-contain_sf"/>
</dbReference>
<comment type="subcellular location">
    <subcellularLocation>
        <location evidence="1">Membrane</location>
        <topology evidence="1">Multi-pass membrane protein</topology>
    </subcellularLocation>
</comment>
<dbReference type="GO" id="GO:0005216">
    <property type="term" value="F:monoatomic ion channel activity"/>
    <property type="evidence" value="ECO:0007669"/>
    <property type="project" value="InterPro"/>
</dbReference>
<feature type="compositionally biased region" description="Gly residues" evidence="6">
    <location>
        <begin position="285"/>
        <end position="294"/>
    </location>
</feature>
<dbReference type="SUPFAM" id="SSF48403">
    <property type="entry name" value="Ankyrin repeat"/>
    <property type="match status" value="1"/>
</dbReference>
<feature type="transmembrane region" description="Helical" evidence="7">
    <location>
        <begin position="549"/>
        <end position="569"/>
    </location>
</feature>
<reference evidence="9" key="1">
    <citation type="submission" date="2023-01" db="EMBL/GenBank/DDBJ databases">
        <title>Metagenome sequencing of chrysophaentin producing Chrysophaeum taylorii.</title>
        <authorList>
            <person name="Davison J."/>
            <person name="Bewley C."/>
        </authorList>
    </citation>
    <scope>NUCLEOTIDE SEQUENCE</scope>
    <source>
        <strain evidence="9">NIES-1699</strain>
    </source>
</reference>
<feature type="transmembrane region" description="Helical" evidence="7">
    <location>
        <begin position="504"/>
        <end position="528"/>
    </location>
</feature>
<organism evidence="9 10">
    <name type="scientific">Chrysophaeum taylorii</name>
    <dbReference type="NCBI Taxonomy" id="2483200"/>
    <lineage>
        <taxon>Eukaryota</taxon>
        <taxon>Sar</taxon>
        <taxon>Stramenopiles</taxon>
        <taxon>Ochrophyta</taxon>
        <taxon>Pelagophyceae</taxon>
        <taxon>Pelagomonadales</taxon>
        <taxon>Pelagomonadaceae</taxon>
        <taxon>Chrysophaeum</taxon>
    </lineage>
</organism>
<feature type="transmembrane region" description="Helical" evidence="7">
    <location>
        <begin position="636"/>
        <end position="663"/>
    </location>
</feature>
<evidence type="ECO:0000256" key="4">
    <source>
        <dbReference type="ARBA" id="ARBA00022989"/>
    </source>
</evidence>
<dbReference type="Gene3D" id="1.25.40.20">
    <property type="entry name" value="Ankyrin repeat-containing domain"/>
    <property type="match status" value="1"/>
</dbReference>
<feature type="transmembrane region" description="Helical" evidence="7">
    <location>
        <begin position="725"/>
        <end position="747"/>
    </location>
</feature>
<dbReference type="InterPro" id="IPR024862">
    <property type="entry name" value="TRPV"/>
</dbReference>
<name>A0AAD7UCT9_9STRA</name>
<keyword evidence="2 7" id="KW-0812">Transmembrane</keyword>
<dbReference type="AlphaFoldDB" id="A0AAD7UCT9"/>
<sequence length="1003" mass="110727">MTEEEEEALEEAKECDPTEEREVAVAGEAPLGPPVLAEERPEAQSRIFRVVGARVLEGDKLLRYNAAWFSWQEEDEEGVGALARLCANPGVTGAHVSAVAEGLMRARAAERADSEGRCALHYACANPNATPQLVETVAKLDPTILLKRGGAGQTPLHDACSVGAKHPVLLSLCKLEVAALGVKDDFGNTPLHNLCAAQNELTELKLSAVLQVVDEQAPKLLLEANDDGSTPLHALCANPTATPDLFTLVGTPEAAQIKANVLRRSDSDNNNPRSLSRKSTDEKVGGGSSSGGGKRSSTMGFPSKFPSKFLTNRLKMDQLFNIGTHTHRNLHDDAGVLPLHVLCGTRKVTPDLLKGVARLFPDAAKTRTDKYARLPIHLLALNDTSVNPGNLAVLTALHPTGVDEVDAHERTPLDLMARWVIERYAPQLLAIYPKKALEPLPQCQFPLLHYASCIDVETTEQVIATYHSQLKETPPLEVFISLPERSREHVASTSVIVNRVDKIFTAPAVVAFLMWEMVTGILMVFAFFRLVFLANNYNSKVRKHEGLQVFVVLSSIHIAHIIFTKIIYFKKLATKKEILSFWNFTDFLVIGSWVVLVTVVEVGRGRSFRAVAALTQLILPIRILKMIKGLNQNIGAFVLCLMNVLYAIVPFLFIFMLILVSFAQSFTTLLSHKNNYDMGELEADGTVVAAQNEYASFARSVYSVYRLGLVGDLDADYFDDTVVSVFVLVLFILVISIVMLNMLIAVVSDAYETTLTNSESIYLRSRLESAAEMTTMFPHWMFDEDDTNFLSIMSVVLFPATLAWALTVFIARTLDGPQRAKEMYPKRLLAYARHPEEEDQQPEKVSREKILEKAIVKVLAKLQEDLEDRLSRQDDTFNERLDALEAAVVALKLDKRFIEAVSDQNKHLDSVIGRLHKTPIQSLPPDVLRRLEDIEVAMSGILHPDLAVDAYDAFITPCIAPSHPDDDHRQPAAANSPFDAYASLASCLAVPKADDDEDDDDAL</sequence>
<dbReference type="Proteomes" id="UP001230188">
    <property type="component" value="Unassembled WGS sequence"/>
</dbReference>
<evidence type="ECO:0000256" key="2">
    <source>
        <dbReference type="ARBA" id="ARBA00022692"/>
    </source>
</evidence>
<dbReference type="Gene3D" id="1.10.287.70">
    <property type="match status" value="1"/>
</dbReference>
<dbReference type="InterPro" id="IPR005821">
    <property type="entry name" value="Ion_trans_dom"/>
</dbReference>
<keyword evidence="3" id="KW-0677">Repeat</keyword>
<keyword evidence="5 7" id="KW-0472">Membrane</keyword>
<evidence type="ECO:0000313" key="10">
    <source>
        <dbReference type="Proteomes" id="UP001230188"/>
    </source>
</evidence>
<evidence type="ECO:0000256" key="7">
    <source>
        <dbReference type="SAM" id="Phobius"/>
    </source>
</evidence>
<dbReference type="PANTHER" id="PTHR10582:SF2">
    <property type="entry name" value="INACTIVE"/>
    <property type="match status" value="1"/>
</dbReference>
<keyword evidence="4 7" id="KW-1133">Transmembrane helix</keyword>
<evidence type="ECO:0000256" key="3">
    <source>
        <dbReference type="ARBA" id="ARBA00022737"/>
    </source>
</evidence>
<dbReference type="GO" id="GO:0098703">
    <property type="term" value="P:calcium ion import across plasma membrane"/>
    <property type="evidence" value="ECO:0007669"/>
    <property type="project" value="TreeGrafter"/>
</dbReference>
<feature type="region of interest" description="Disordered" evidence="6">
    <location>
        <begin position="260"/>
        <end position="302"/>
    </location>
</feature>
<dbReference type="PANTHER" id="PTHR10582">
    <property type="entry name" value="TRANSIENT RECEPTOR POTENTIAL ION CHANNEL PROTEIN"/>
    <property type="match status" value="1"/>
</dbReference>
<evidence type="ECO:0000313" key="9">
    <source>
        <dbReference type="EMBL" id="KAJ8602573.1"/>
    </source>
</evidence>
<evidence type="ECO:0000259" key="8">
    <source>
        <dbReference type="Pfam" id="PF00520"/>
    </source>
</evidence>
<comment type="caution">
    <text evidence="9">The sequence shown here is derived from an EMBL/GenBank/DDBJ whole genome shotgun (WGS) entry which is preliminary data.</text>
</comment>
<feature type="domain" description="Ion transport" evidence="8">
    <location>
        <begin position="521"/>
        <end position="753"/>
    </location>
</feature>
<keyword evidence="10" id="KW-1185">Reference proteome</keyword>
<evidence type="ECO:0000256" key="5">
    <source>
        <dbReference type="ARBA" id="ARBA00023136"/>
    </source>
</evidence>